<evidence type="ECO:0000256" key="1">
    <source>
        <dbReference type="SAM" id="MobiDB-lite"/>
    </source>
</evidence>
<organism evidence="2 3">
    <name type="scientific">Galerina marginata (strain CBS 339.88)</name>
    <dbReference type="NCBI Taxonomy" id="685588"/>
    <lineage>
        <taxon>Eukaryota</taxon>
        <taxon>Fungi</taxon>
        <taxon>Dikarya</taxon>
        <taxon>Basidiomycota</taxon>
        <taxon>Agaricomycotina</taxon>
        <taxon>Agaricomycetes</taxon>
        <taxon>Agaricomycetidae</taxon>
        <taxon>Agaricales</taxon>
        <taxon>Agaricineae</taxon>
        <taxon>Strophariaceae</taxon>
        <taxon>Galerina</taxon>
    </lineage>
</organism>
<feature type="compositionally biased region" description="Basic residues" evidence="1">
    <location>
        <begin position="110"/>
        <end position="120"/>
    </location>
</feature>
<feature type="compositionally biased region" description="Polar residues" evidence="1">
    <location>
        <begin position="138"/>
        <end position="147"/>
    </location>
</feature>
<evidence type="ECO:0000313" key="3">
    <source>
        <dbReference type="Proteomes" id="UP000027222"/>
    </source>
</evidence>
<feature type="region of interest" description="Disordered" evidence="1">
    <location>
        <begin position="25"/>
        <end position="47"/>
    </location>
</feature>
<protein>
    <submittedName>
        <fullName evidence="2">Uncharacterized protein</fullName>
    </submittedName>
</protein>
<dbReference type="Proteomes" id="UP000027222">
    <property type="component" value="Unassembled WGS sequence"/>
</dbReference>
<feature type="compositionally biased region" description="Polar residues" evidence="1">
    <location>
        <begin position="92"/>
        <end position="108"/>
    </location>
</feature>
<reference evidence="3" key="1">
    <citation type="journal article" date="2014" name="Proc. Natl. Acad. Sci. U.S.A.">
        <title>Extensive sampling of basidiomycete genomes demonstrates inadequacy of the white-rot/brown-rot paradigm for wood decay fungi.</title>
        <authorList>
            <person name="Riley R."/>
            <person name="Salamov A.A."/>
            <person name="Brown D.W."/>
            <person name="Nagy L.G."/>
            <person name="Floudas D."/>
            <person name="Held B.W."/>
            <person name="Levasseur A."/>
            <person name="Lombard V."/>
            <person name="Morin E."/>
            <person name="Otillar R."/>
            <person name="Lindquist E.A."/>
            <person name="Sun H."/>
            <person name="LaButti K.M."/>
            <person name="Schmutz J."/>
            <person name="Jabbour D."/>
            <person name="Luo H."/>
            <person name="Baker S.E."/>
            <person name="Pisabarro A.G."/>
            <person name="Walton J.D."/>
            <person name="Blanchette R.A."/>
            <person name="Henrissat B."/>
            <person name="Martin F."/>
            <person name="Cullen D."/>
            <person name="Hibbett D.S."/>
            <person name="Grigoriev I.V."/>
        </authorList>
    </citation>
    <scope>NUCLEOTIDE SEQUENCE [LARGE SCALE GENOMIC DNA]</scope>
    <source>
        <strain evidence="3">CBS 339.88</strain>
    </source>
</reference>
<name>A0A067T4W5_GALM3</name>
<feature type="region of interest" description="Disordered" evidence="1">
    <location>
        <begin position="92"/>
        <end position="197"/>
    </location>
</feature>
<proteinExistence type="predicted"/>
<dbReference type="AlphaFoldDB" id="A0A067T4W5"/>
<evidence type="ECO:0000313" key="2">
    <source>
        <dbReference type="EMBL" id="KDR78181.1"/>
    </source>
</evidence>
<keyword evidence="3" id="KW-1185">Reference proteome</keyword>
<accession>A0A067T4W5</accession>
<gene>
    <name evidence="2" type="ORF">GALMADRAFT_155164</name>
</gene>
<sequence>MFRYNICLYSGTVCPKDVFPPEYEDETGGEEHIEVEPTTGRSADPTRNAFENLAVANDTSRMSENYGTSSGVSFSTEYHRDQHILLPIQHPFSQPHTFAGTGNPTTAKQGRLKRSNNKRSLKADPGPLARQNIGRGEQPTTANQTSKNVKKRKRTNLELDLNGRGKQSAASKKPPIEAQLSPMKEEPFQESPTENGT</sequence>
<dbReference type="EMBL" id="KL142375">
    <property type="protein sequence ID" value="KDR78181.1"/>
    <property type="molecule type" value="Genomic_DNA"/>
</dbReference>
<dbReference type="HOGENOM" id="CLU_1384271_0_0_1"/>